<accession>R0IEG1</accession>
<dbReference type="EMBL" id="KB908817">
    <property type="protein sequence ID" value="EOA83670.1"/>
    <property type="molecule type" value="Genomic_DNA"/>
</dbReference>
<sequence length="232" mass="26045">MPPESDTIKAQVLEQRQESLGPEAQIDREMDREDPYPATPTQQPASQESKAGITAPVVKEVLVSRKNNLIITTTKGYSGEFLLQQINTWQNQLQVKKAQLIEAWTKVVVHRVPTTFEGAKSLQVLHNKIPTYNKGQTIKSKQTSSIVVAFKTEEEAKKIGSRITILDQSLRTEKYRSTPPTTHTTAQHNCSSCSMKGKPCRHTLPKCYNCKKPHFANSKDCEIFLAITKRGP</sequence>
<evidence type="ECO:0000256" key="1">
    <source>
        <dbReference type="SAM" id="MobiDB-lite"/>
    </source>
</evidence>
<evidence type="ECO:0000313" key="3">
    <source>
        <dbReference type="Proteomes" id="UP000016935"/>
    </source>
</evidence>
<feature type="compositionally biased region" description="Polar residues" evidence="1">
    <location>
        <begin position="39"/>
        <end position="49"/>
    </location>
</feature>
<feature type="region of interest" description="Disordered" evidence="1">
    <location>
        <begin position="1"/>
        <end position="51"/>
    </location>
</feature>
<reference evidence="2 3" key="1">
    <citation type="journal article" date="2012" name="PLoS Pathog.">
        <title>Diverse lifestyles and strategies of plant pathogenesis encoded in the genomes of eighteen Dothideomycetes fungi.</title>
        <authorList>
            <person name="Ohm R.A."/>
            <person name="Feau N."/>
            <person name="Henrissat B."/>
            <person name="Schoch C.L."/>
            <person name="Horwitz B.A."/>
            <person name="Barry K.W."/>
            <person name="Condon B.J."/>
            <person name="Copeland A.C."/>
            <person name="Dhillon B."/>
            <person name="Glaser F."/>
            <person name="Hesse C.N."/>
            <person name="Kosti I."/>
            <person name="LaButti K."/>
            <person name="Lindquist E.A."/>
            <person name="Lucas S."/>
            <person name="Salamov A.A."/>
            <person name="Bradshaw R.E."/>
            <person name="Ciuffetti L."/>
            <person name="Hamelin R.C."/>
            <person name="Kema G.H.J."/>
            <person name="Lawrence C."/>
            <person name="Scott J.A."/>
            <person name="Spatafora J.W."/>
            <person name="Turgeon B.G."/>
            <person name="de Wit P.J.G.M."/>
            <person name="Zhong S."/>
            <person name="Goodwin S.B."/>
            <person name="Grigoriev I.V."/>
        </authorList>
    </citation>
    <scope>NUCLEOTIDE SEQUENCE [LARGE SCALE GENOMIC DNA]</scope>
    <source>
        <strain evidence="3">28A</strain>
    </source>
</reference>
<dbReference type="GeneID" id="19401025"/>
<feature type="compositionally biased region" description="Basic and acidic residues" evidence="1">
    <location>
        <begin position="25"/>
        <end position="35"/>
    </location>
</feature>
<dbReference type="OrthoDB" id="3693395at2759"/>
<proteinExistence type="predicted"/>
<reference evidence="2 3" key="2">
    <citation type="journal article" date="2013" name="PLoS Genet.">
        <title>Comparative genome structure, secondary metabolite, and effector coding capacity across Cochliobolus pathogens.</title>
        <authorList>
            <person name="Condon B.J."/>
            <person name="Leng Y."/>
            <person name="Wu D."/>
            <person name="Bushley K.E."/>
            <person name="Ohm R.A."/>
            <person name="Otillar R."/>
            <person name="Martin J."/>
            <person name="Schackwitz W."/>
            <person name="Grimwood J."/>
            <person name="MohdZainudin N."/>
            <person name="Xue C."/>
            <person name="Wang R."/>
            <person name="Manning V.A."/>
            <person name="Dhillon B."/>
            <person name="Tu Z.J."/>
            <person name="Steffenson B.J."/>
            <person name="Salamov A."/>
            <person name="Sun H."/>
            <person name="Lowry S."/>
            <person name="LaButti K."/>
            <person name="Han J."/>
            <person name="Copeland A."/>
            <person name="Lindquist E."/>
            <person name="Barry K."/>
            <person name="Schmutz J."/>
            <person name="Baker S.E."/>
            <person name="Ciuffetti L.M."/>
            <person name="Grigoriev I.V."/>
            <person name="Zhong S."/>
            <person name="Turgeon B.G."/>
        </authorList>
    </citation>
    <scope>NUCLEOTIDE SEQUENCE [LARGE SCALE GENOMIC DNA]</scope>
    <source>
        <strain evidence="3">28A</strain>
    </source>
</reference>
<evidence type="ECO:0000313" key="2">
    <source>
        <dbReference type="EMBL" id="EOA83670.1"/>
    </source>
</evidence>
<dbReference type="eggNOG" id="ENOG502S9VY">
    <property type="taxonomic scope" value="Eukaryota"/>
</dbReference>
<dbReference type="HOGENOM" id="CLU_104313_0_0_1"/>
<keyword evidence="3" id="KW-1185">Reference proteome</keyword>
<organism evidence="2 3">
    <name type="scientific">Exserohilum turcicum (strain 28A)</name>
    <name type="common">Northern leaf blight fungus</name>
    <name type="synonym">Setosphaeria turcica</name>
    <dbReference type="NCBI Taxonomy" id="671987"/>
    <lineage>
        <taxon>Eukaryota</taxon>
        <taxon>Fungi</taxon>
        <taxon>Dikarya</taxon>
        <taxon>Ascomycota</taxon>
        <taxon>Pezizomycotina</taxon>
        <taxon>Dothideomycetes</taxon>
        <taxon>Pleosporomycetidae</taxon>
        <taxon>Pleosporales</taxon>
        <taxon>Pleosporineae</taxon>
        <taxon>Pleosporaceae</taxon>
        <taxon>Exserohilum</taxon>
    </lineage>
</organism>
<dbReference type="Proteomes" id="UP000016935">
    <property type="component" value="Unassembled WGS sequence"/>
</dbReference>
<protein>
    <submittedName>
        <fullName evidence="2">Uncharacterized protein</fullName>
    </submittedName>
</protein>
<gene>
    <name evidence="2" type="ORF">SETTUDRAFT_170188</name>
</gene>
<dbReference type="STRING" id="671987.R0IEG1"/>
<name>R0IEG1_EXST2</name>
<dbReference type="RefSeq" id="XP_008028700.1">
    <property type="nucleotide sequence ID" value="XM_008030509.1"/>
</dbReference>
<dbReference type="AlphaFoldDB" id="R0IEG1"/>